<evidence type="ECO:0000313" key="1">
    <source>
        <dbReference type="EMBL" id="WGH74861.1"/>
    </source>
</evidence>
<dbReference type="EMBL" id="CP122539">
    <property type="protein sequence ID" value="WGH74861.1"/>
    <property type="molecule type" value="Genomic_DNA"/>
</dbReference>
<dbReference type="RefSeq" id="WP_279650755.1">
    <property type="nucleotide sequence ID" value="NZ_CP122539.1"/>
</dbReference>
<evidence type="ECO:0000313" key="2">
    <source>
        <dbReference type="Proteomes" id="UP001232001"/>
    </source>
</evidence>
<organism evidence="1 2">
    <name type="scientific">Tenacibaculum tangerinum</name>
    <dbReference type="NCBI Taxonomy" id="3038772"/>
    <lineage>
        <taxon>Bacteria</taxon>
        <taxon>Pseudomonadati</taxon>
        <taxon>Bacteroidota</taxon>
        <taxon>Flavobacteriia</taxon>
        <taxon>Flavobacteriales</taxon>
        <taxon>Flavobacteriaceae</taxon>
        <taxon>Tenacibaculum</taxon>
    </lineage>
</organism>
<keyword evidence="2" id="KW-1185">Reference proteome</keyword>
<protein>
    <submittedName>
        <fullName evidence="1">Uncharacterized protein</fullName>
    </submittedName>
</protein>
<proteinExistence type="predicted"/>
<name>A0ABY8L065_9FLAO</name>
<gene>
    <name evidence="1" type="ORF">P8625_12360</name>
</gene>
<reference evidence="1 2" key="1">
    <citation type="submission" date="2023-04" db="EMBL/GenBank/DDBJ databases">
        <title>Tenacibaculum tangerinum sp. nov., isolated from sea tidal flat of South Korea.</title>
        <authorList>
            <person name="Lee S.H."/>
            <person name="Kim J.-J."/>
        </authorList>
    </citation>
    <scope>NUCLEOTIDE SEQUENCE [LARGE SCALE GENOMIC DNA]</scope>
    <source>
        <strain evidence="1 2">GRR-S3-23</strain>
    </source>
</reference>
<dbReference type="Proteomes" id="UP001232001">
    <property type="component" value="Chromosome"/>
</dbReference>
<accession>A0ABY8L065</accession>
<sequence>MTNIIKKDVFIFFEFLKWIPPKKLIQFSLENTLFLFIPNKLYICADLLRQIMIVFYLETKKITATKPVKKLQEATICNAICTNNCGKPKSKCCNKYLKKGVNCKRCPLTFNLKAVS</sequence>